<name>A0A316VEP5_9BASI</name>
<dbReference type="InterPro" id="IPR036291">
    <property type="entry name" value="NAD(P)-bd_dom_sf"/>
</dbReference>
<proteinExistence type="predicted"/>
<sequence>MSPATTTKGSTNVLDTHCQGAGLSKSTKPWSKAYRRFRQFEGLGLDSTYSIHLPRSLPPRIDLKGKNVIISGSNSGIGLEAAYVFALWGANVILACRPNVPVYELSPADACREIVNRGSGNIDPKQLEVWDLDLSSFKSAEELGKRWLQTGKPLDYLINNAGLSSPKYIKTEDGFELTRSVNYLGHCLLSLILLPAMKKAQAPRIVNTCSCFHYQGDLDFSNLDYEKSDGQVRGPGGVQAYCDTKLQHLMWTKELQVRLSESDEYRHVVVNGVHPGFIGSNIWKAPGISDLAWPQPQLLNWLVSSLSVSTQQGSLCLLYGALHPSFGLRPSELEKLPKNASANTAIAKGLTAQVGGHYIQRDRAEIPRPECSDRLARSRLWQRTLEDIKAEQRGLASDLPGHPVDLF</sequence>
<dbReference type="EMBL" id="KZ819604">
    <property type="protein sequence ID" value="PWN34461.1"/>
    <property type="molecule type" value="Genomic_DNA"/>
</dbReference>
<organism evidence="2 3">
    <name type="scientific">Meira miltonrushii</name>
    <dbReference type="NCBI Taxonomy" id="1280837"/>
    <lineage>
        <taxon>Eukaryota</taxon>
        <taxon>Fungi</taxon>
        <taxon>Dikarya</taxon>
        <taxon>Basidiomycota</taxon>
        <taxon>Ustilaginomycotina</taxon>
        <taxon>Exobasidiomycetes</taxon>
        <taxon>Exobasidiales</taxon>
        <taxon>Brachybasidiaceae</taxon>
        <taxon>Meira</taxon>
    </lineage>
</organism>
<dbReference type="GeneID" id="37023651"/>
<dbReference type="RefSeq" id="XP_025354763.1">
    <property type="nucleotide sequence ID" value="XM_025501870.1"/>
</dbReference>
<evidence type="ECO:0000256" key="1">
    <source>
        <dbReference type="ARBA" id="ARBA00023002"/>
    </source>
</evidence>
<dbReference type="STRING" id="1280837.A0A316VEP5"/>
<evidence type="ECO:0000313" key="2">
    <source>
        <dbReference type="EMBL" id="PWN34461.1"/>
    </source>
</evidence>
<dbReference type="GO" id="GO:0016491">
    <property type="term" value="F:oxidoreductase activity"/>
    <property type="evidence" value="ECO:0007669"/>
    <property type="project" value="UniProtKB-KW"/>
</dbReference>
<dbReference type="PANTHER" id="PTHR43157:SF31">
    <property type="entry name" value="PHOSPHATIDYLINOSITOL-GLYCAN BIOSYNTHESIS CLASS F PROTEIN"/>
    <property type="match status" value="1"/>
</dbReference>
<evidence type="ECO:0000313" key="3">
    <source>
        <dbReference type="Proteomes" id="UP000245771"/>
    </source>
</evidence>
<protein>
    <submittedName>
        <fullName evidence="2">NAD(P)-binding protein</fullName>
    </submittedName>
</protein>
<keyword evidence="1" id="KW-0560">Oxidoreductase</keyword>
<dbReference type="InterPro" id="IPR002347">
    <property type="entry name" value="SDR_fam"/>
</dbReference>
<dbReference type="OrthoDB" id="542013at2759"/>
<accession>A0A316VEP5</accession>
<keyword evidence="3" id="KW-1185">Reference proteome</keyword>
<gene>
    <name evidence="2" type="ORF">FA14DRAFT_191505</name>
</gene>
<dbReference type="InParanoid" id="A0A316VEP5"/>
<dbReference type="Proteomes" id="UP000245771">
    <property type="component" value="Unassembled WGS sequence"/>
</dbReference>
<dbReference type="PANTHER" id="PTHR43157">
    <property type="entry name" value="PHOSPHATIDYLINOSITOL-GLYCAN BIOSYNTHESIS CLASS F PROTEIN-RELATED"/>
    <property type="match status" value="1"/>
</dbReference>
<dbReference type="PRINTS" id="PR00081">
    <property type="entry name" value="GDHRDH"/>
</dbReference>
<dbReference type="AlphaFoldDB" id="A0A316VEP5"/>
<dbReference type="Gene3D" id="3.40.50.720">
    <property type="entry name" value="NAD(P)-binding Rossmann-like Domain"/>
    <property type="match status" value="1"/>
</dbReference>
<dbReference type="SUPFAM" id="SSF51735">
    <property type="entry name" value="NAD(P)-binding Rossmann-fold domains"/>
    <property type="match status" value="1"/>
</dbReference>
<reference evidence="2 3" key="1">
    <citation type="journal article" date="2018" name="Mol. Biol. Evol.">
        <title>Broad Genomic Sampling Reveals a Smut Pathogenic Ancestry of the Fungal Clade Ustilaginomycotina.</title>
        <authorList>
            <person name="Kijpornyongpan T."/>
            <person name="Mondo S.J."/>
            <person name="Barry K."/>
            <person name="Sandor L."/>
            <person name="Lee J."/>
            <person name="Lipzen A."/>
            <person name="Pangilinan J."/>
            <person name="LaButti K."/>
            <person name="Hainaut M."/>
            <person name="Henrissat B."/>
            <person name="Grigoriev I.V."/>
            <person name="Spatafora J.W."/>
            <person name="Aime M.C."/>
        </authorList>
    </citation>
    <scope>NUCLEOTIDE SEQUENCE [LARGE SCALE GENOMIC DNA]</scope>
    <source>
        <strain evidence="2 3">MCA 3882</strain>
    </source>
</reference>
<dbReference type="Pfam" id="PF00106">
    <property type="entry name" value="adh_short"/>
    <property type="match status" value="1"/>
</dbReference>